<evidence type="ECO:0000256" key="4">
    <source>
        <dbReference type="SAM" id="MobiDB-lite"/>
    </source>
</evidence>
<dbReference type="Gene3D" id="3.90.76.10">
    <property type="entry name" value="Dipeptide-binding Protein, Domain 1"/>
    <property type="match status" value="1"/>
</dbReference>
<organism evidence="6 7">
    <name type="scientific">Jiangella alba</name>
    <dbReference type="NCBI Taxonomy" id="561176"/>
    <lineage>
        <taxon>Bacteria</taxon>
        <taxon>Bacillati</taxon>
        <taxon>Actinomycetota</taxon>
        <taxon>Actinomycetes</taxon>
        <taxon>Jiangellales</taxon>
        <taxon>Jiangellaceae</taxon>
        <taxon>Jiangella</taxon>
    </lineage>
</organism>
<keyword evidence="3" id="KW-0732">Signal</keyword>
<evidence type="ECO:0000256" key="3">
    <source>
        <dbReference type="ARBA" id="ARBA00022729"/>
    </source>
</evidence>
<reference evidence="7" key="1">
    <citation type="submission" date="2016-10" db="EMBL/GenBank/DDBJ databases">
        <authorList>
            <person name="Varghese N."/>
            <person name="Submissions S."/>
        </authorList>
    </citation>
    <scope>NUCLEOTIDE SEQUENCE [LARGE SCALE GENOMIC DNA]</scope>
    <source>
        <strain evidence="7">DSM 45237</strain>
    </source>
</reference>
<dbReference type="Gene3D" id="3.10.105.10">
    <property type="entry name" value="Dipeptide-binding Protein, Domain 3"/>
    <property type="match status" value="1"/>
</dbReference>
<evidence type="ECO:0000313" key="6">
    <source>
        <dbReference type="EMBL" id="SEE46824.1"/>
    </source>
</evidence>
<dbReference type="GO" id="GO:1904680">
    <property type="term" value="F:peptide transmembrane transporter activity"/>
    <property type="evidence" value="ECO:0007669"/>
    <property type="project" value="TreeGrafter"/>
</dbReference>
<comment type="similarity">
    <text evidence="1">Belongs to the bacterial solute-binding protein 5 family.</text>
</comment>
<keyword evidence="2" id="KW-0813">Transport</keyword>
<dbReference type="Pfam" id="PF00496">
    <property type="entry name" value="SBP_bac_5"/>
    <property type="match status" value="1"/>
</dbReference>
<dbReference type="CDD" id="cd08498">
    <property type="entry name" value="PBP2_NikA_DppA_OppA_like_2"/>
    <property type="match status" value="1"/>
</dbReference>
<accession>A0A1H5J302</accession>
<dbReference type="PANTHER" id="PTHR30290:SF9">
    <property type="entry name" value="OLIGOPEPTIDE-BINDING PROTEIN APPA"/>
    <property type="match status" value="1"/>
</dbReference>
<dbReference type="AlphaFoldDB" id="A0A1H5J302"/>
<feature type="domain" description="Solute-binding protein family 5" evidence="5">
    <location>
        <begin position="90"/>
        <end position="433"/>
    </location>
</feature>
<dbReference type="InterPro" id="IPR030678">
    <property type="entry name" value="Peptide/Ni-bd"/>
</dbReference>
<dbReference type="STRING" id="561176.SAMN04488561_1417"/>
<dbReference type="Proteomes" id="UP000181980">
    <property type="component" value="Unassembled WGS sequence"/>
</dbReference>
<dbReference type="InterPro" id="IPR039424">
    <property type="entry name" value="SBP_5"/>
</dbReference>
<dbReference type="InterPro" id="IPR000914">
    <property type="entry name" value="SBP_5_dom"/>
</dbReference>
<dbReference type="SUPFAM" id="SSF53850">
    <property type="entry name" value="Periplasmic binding protein-like II"/>
    <property type="match status" value="1"/>
</dbReference>
<evidence type="ECO:0000259" key="5">
    <source>
        <dbReference type="Pfam" id="PF00496"/>
    </source>
</evidence>
<dbReference type="PANTHER" id="PTHR30290">
    <property type="entry name" value="PERIPLASMIC BINDING COMPONENT OF ABC TRANSPORTER"/>
    <property type="match status" value="1"/>
</dbReference>
<dbReference type="InterPro" id="IPR006311">
    <property type="entry name" value="TAT_signal"/>
</dbReference>
<dbReference type="GO" id="GO:0043190">
    <property type="term" value="C:ATP-binding cassette (ABC) transporter complex"/>
    <property type="evidence" value="ECO:0007669"/>
    <property type="project" value="InterPro"/>
</dbReference>
<dbReference type="Gene3D" id="3.40.190.10">
    <property type="entry name" value="Periplasmic binding protein-like II"/>
    <property type="match status" value="1"/>
</dbReference>
<dbReference type="PIRSF" id="PIRSF002741">
    <property type="entry name" value="MppA"/>
    <property type="match status" value="1"/>
</dbReference>
<dbReference type="EMBL" id="FNUC01000003">
    <property type="protein sequence ID" value="SEE46824.1"/>
    <property type="molecule type" value="Genomic_DNA"/>
</dbReference>
<proteinExistence type="inferred from homology"/>
<name>A0A1H5J302_9ACTN</name>
<dbReference type="RefSeq" id="WP_069114547.1">
    <property type="nucleotide sequence ID" value="NZ_FNUC01000003.1"/>
</dbReference>
<evidence type="ECO:0000313" key="7">
    <source>
        <dbReference type="Proteomes" id="UP000181980"/>
    </source>
</evidence>
<gene>
    <name evidence="6" type="ORF">SAMN04488561_1417</name>
</gene>
<dbReference type="GO" id="GO:0042597">
    <property type="term" value="C:periplasmic space"/>
    <property type="evidence" value="ECO:0007669"/>
    <property type="project" value="UniProtKB-ARBA"/>
</dbReference>
<evidence type="ECO:0000256" key="2">
    <source>
        <dbReference type="ARBA" id="ARBA00022448"/>
    </source>
</evidence>
<dbReference type="OrthoDB" id="7232492at2"/>
<feature type="region of interest" description="Disordered" evidence="4">
    <location>
        <begin position="41"/>
        <end position="67"/>
    </location>
</feature>
<evidence type="ECO:0000256" key="1">
    <source>
        <dbReference type="ARBA" id="ARBA00005695"/>
    </source>
</evidence>
<dbReference type="PROSITE" id="PS51318">
    <property type="entry name" value="TAT"/>
    <property type="match status" value="1"/>
</dbReference>
<keyword evidence="7" id="KW-1185">Reference proteome</keyword>
<dbReference type="GO" id="GO:0015833">
    <property type="term" value="P:peptide transport"/>
    <property type="evidence" value="ECO:0007669"/>
    <property type="project" value="TreeGrafter"/>
</dbReference>
<protein>
    <submittedName>
        <fullName evidence="6">Peptide/nickel transport system substrate-binding protein</fullName>
    </submittedName>
</protein>
<sequence length="522" mass="57134">MDATASGPGRRLSRRSVLRLAGLTVPAVALSGLLTGCGDGAGSTSGRRTLRVSQAGEPRTLDPQKQGDMPSMNVLINIFDTLTGRDEHNELVPRLALEWTAIDDLTWRFRLREGVTFHNGEPFDAETVRFSIERLLNPDTASPIVELRYVTGVTVVDPYTVHLNTSQPDPIIPEKLSLFGGVMVPPAYLQETGDAGFAEHPVGCGPFRFVEYQRAVQVELAAHDDHWAGPPPVDTLIFKPIPNPASALAALQSDEVDLVTGLVPDAALQLQGYQGVRISNHPGIRTSYLSLDTEDPVLADKRVRQALNHAVDVPQLIEAVLDGKAREVPTMIPRESFGFDDSVQPYARDLHRARALLAEAGHPDGFRTTLTASNNDAFVAQAISGLLARVGVDARVELLDPAIYSERLTSDNRRALGPVYLAASTGWTLDGASNVQSNVRRDRRQSRWTSDEADALIDAEELSVDPDRRRAAFAELQRLLEEEAPFVFLYQIDTILVHNDRVAWRPNVTGALAMDRAEVTDD</sequence>